<feature type="transmembrane region" description="Helical" evidence="6">
    <location>
        <begin position="91"/>
        <end position="114"/>
    </location>
</feature>
<feature type="transmembrane region" description="Helical" evidence="6">
    <location>
        <begin position="151"/>
        <end position="178"/>
    </location>
</feature>
<sequence length="277" mass="28597">MLYYSALHNEERVVLAIIAITLVLGAVVGFLAGLLGIGGGLIVVPVLLMLLPGFDIVAPEQAIVVAIATSLASIIFTATSSVLAHHRWGNVPWATATAIMVGAAAGAWLVAYLAHYISPGVLQMLFGIAVLILALRMLGSRSAIGKKQLPGASYLAIISAGLGGVASLLGIGGGALFVPMLNYYSVDMRRAIGCAAASGIAIAAFGSLGYVIAGWQHYQLAQGFIGYIYLPALLGIVCTSAFTAPLGAKLTQRLPVLTIKRVFGILLLLIAAKMILS</sequence>
<feature type="transmembrane region" description="Helical" evidence="6">
    <location>
        <begin position="224"/>
        <end position="246"/>
    </location>
</feature>
<feature type="transmembrane region" description="Helical" evidence="6">
    <location>
        <begin position="12"/>
        <end position="42"/>
    </location>
</feature>
<keyword evidence="4 6" id="KW-1133">Transmembrane helix</keyword>
<feature type="transmembrane region" description="Helical" evidence="6">
    <location>
        <begin position="62"/>
        <end position="84"/>
    </location>
</feature>
<dbReference type="PANTHER" id="PTHR43483">
    <property type="entry name" value="MEMBRANE TRANSPORTER PROTEIN HI_0806-RELATED"/>
    <property type="match status" value="1"/>
</dbReference>
<evidence type="ECO:0000256" key="6">
    <source>
        <dbReference type="RuleBase" id="RU363041"/>
    </source>
</evidence>
<evidence type="ECO:0000256" key="4">
    <source>
        <dbReference type="ARBA" id="ARBA00022989"/>
    </source>
</evidence>
<keyword evidence="8" id="KW-1185">Reference proteome</keyword>
<evidence type="ECO:0000256" key="1">
    <source>
        <dbReference type="ARBA" id="ARBA00004141"/>
    </source>
</evidence>
<dbReference type="InterPro" id="IPR002781">
    <property type="entry name" value="TM_pro_TauE-like"/>
</dbReference>
<comment type="similarity">
    <text evidence="2 6">Belongs to the 4-toluene sulfonate uptake permease (TSUP) (TC 2.A.102) family.</text>
</comment>
<dbReference type="Pfam" id="PF01925">
    <property type="entry name" value="TauE"/>
    <property type="match status" value="1"/>
</dbReference>
<organism evidence="7 8">
    <name type="scientific">Rheinheimera aquimaris</name>
    <dbReference type="NCBI Taxonomy" id="412437"/>
    <lineage>
        <taxon>Bacteria</taxon>
        <taxon>Pseudomonadati</taxon>
        <taxon>Pseudomonadota</taxon>
        <taxon>Gammaproteobacteria</taxon>
        <taxon>Chromatiales</taxon>
        <taxon>Chromatiaceae</taxon>
        <taxon>Rheinheimera</taxon>
    </lineage>
</organism>
<dbReference type="PANTHER" id="PTHR43483:SF3">
    <property type="entry name" value="MEMBRANE TRANSPORTER PROTEIN HI_0806-RELATED"/>
    <property type="match status" value="1"/>
</dbReference>
<dbReference type="Proteomes" id="UP001501169">
    <property type="component" value="Unassembled WGS sequence"/>
</dbReference>
<evidence type="ECO:0000256" key="2">
    <source>
        <dbReference type="ARBA" id="ARBA00009142"/>
    </source>
</evidence>
<evidence type="ECO:0000313" key="7">
    <source>
        <dbReference type="EMBL" id="GAA0537051.1"/>
    </source>
</evidence>
<gene>
    <name evidence="7" type="ORF">GCM10009098_00610</name>
</gene>
<feature type="transmembrane region" description="Helical" evidence="6">
    <location>
        <begin position="258"/>
        <end position="276"/>
    </location>
</feature>
<feature type="transmembrane region" description="Helical" evidence="6">
    <location>
        <begin position="120"/>
        <end position="139"/>
    </location>
</feature>
<proteinExistence type="inferred from homology"/>
<comment type="subcellular location">
    <subcellularLocation>
        <location evidence="6">Cell membrane</location>
        <topology evidence="6">Multi-pass membrane protein</topology>
    </subcellularLocation>
    <subcellularLocation>
        <location evidence="1">Membrane</location>
        <topology evidence="1">Multi-pass membrane protein</topology>
    </subcellularLocation>
</comment>
<evidence type="ECO:0000313" key="8">
    <source>
        <dbReference type="Proteomes" id="UP001501169"/>
    </source>
</evidence>
<reference evidence="7 8" key="1">
    <citation type="journal article" date="2019" name="Int. J. Syst. Evol. Microbiol.">
        <title>The Global Catalogue of Microorganisms (GCM) 10K type strain sequencing project: providing services to taxonomists for standard genome sequencing and annotation.</title>
        <authorList>
            <consortium name="The Broad Institute Genomics Platform"/>
            <consortium name="The Broad Institute Genome Sequencing Center for Infectious Disease"/>
            <person name="Wu L."/>
            <person name="Ma J."/>
        </authorList>
    </citation>
    <scope>NUCLEOTIDE SEQUENCE [LARGE SCALE GENOMIC DNA]</scope>
    <source>
        <strain evidence="7 8">JCM 14331</strain>
    </source>
</reference>
<dbReference type="EMBL" id="BAAAEO010000001">
    <property type="protein sequence ID" value="GAA0537051.1"/>
    <property type="molecule type" value="Genomic_DNA"/>
</dbReference>
<name>A0ABN1D896_9GAMM</name>
<keyword evidence="5 6" id="KW-0472">Membrane</keyword>
<feature type="transmembrane region" description="Helical" evidence="6">
    <location>
        <begin position="190"/>
        <end position="212"/>
    </location>
</feature>
<evidence type="ECO:0000256" key="3">
    <source>
        <dbReference type="ARBA" id="ARBA00022692"/>
    </source>
</evidence>
<keyword evidence="3 6" id="KW-0812">Transmembrane</keyword>
<keyword evidence="6" id="KW-1003">Cell membrane</keyword>
<protein>
    <recommendedName>
        <fullName evidence="6">Probable membrane transporter protein</fullName>
    </recommendedName>
</protein>
<evidence type="ECO:0000256" key="5">
    <source>
        <dbReference type="ARBA" id="ARBA00023136"/>
    </source>
</evidence>
<comment type="caution">
    <text evidence="7">The sequence shown here is derived from an EMBL/GenBank/DDBJ whole genome shotgun (WGS) entry which is preliminary data.</text>
</comment>
<accession>A0ABN1D896</accession>